<dbReference type="PANTHER" id="PTHR24148">
    <property type="entry name" value="ANKYRIN REPEAT DOMAIN-CONTAINING PROTEIN 39 HOMOLOG-RELATED"/>
    <property type="match status" value="1"/>
</dbReference>
<dbReference type="Pfam" id="PF06985">
    <property type="entry name" value="HET"/>
    <property type="match status" value="1"/>
</dbReference>
<proteinExistence type="predicted"/>
<dbReference type="Proteomes" id="UP000019373">
    <property type="component" value="Unassembled WGS sequence"/>
</dbReference>
<name>U1HTD0_ENDPU</name>
<accession>U1HTD0</accession>
<dbReference type="HOGENOM" id="CLU_004184_7_2_1"/>
<dbReference type="GeneID" id="19244120"/>
<evidence type="ECO:0000259" key="1">
    <source>
        <dbReference type="Pfam" id="PF06985"/>
    </source>
</evidence>
<reference evidence="3" key="1">
    <citation type="journal article" date="2014" name="BMC Genomics">
        <title>Genome characteristics reveal the impact of lichenization on lichen-forming fungus Endocarpon pusillum Hedwig (Verrucariales, Ascomycota).</title>
        <authorList>
            <person name="Wang Y.-Y."/>
            <person name="Liu B."/>
            <person name="Zhang X.-Y."/>
            <person name="Zhou Q.-M."/>
            <person name="Zhang T."/>
            <person name="Li H."/>
            <person name="Yu Y.-F."/>
            <person name="Zhang X.-L."/>
            <person name="Hao X.-Y."/>
            <person name="Wang M."/>
            <person name="Wang L."/>
            <person name="Wei J.-C."/>
        </authorList>
    </citation>
    <scope>NUCLEOTIDE SEQUENCE [LARGE SCALE GENOMIC DNA]</scope>
    <source>
        <strain evidence="3">Z07020 / HMAS-L-300199</strain>
    </source>
</reference>
<dbReference type="OMA" id="LAPWNAQ"/>
<protein>
    <recommendedName>
        <fullName evidence="1">Heterokaryon incompatibility domain-containing protein</fullName>
    </recommendedName>
</protein>
<evidence type="ECO:0000313" key="2">
    <source>
        <dbReference type="EMBL" id="ERF72514.1"/>
    </source>
</evidence>
<dbReference type="PANTHER" id="PTHR24148:SF64">
    <property type="entry name" value="HETEROKARYON INCOMPATIBILITY DOMAIN-CONTAINING PROTEIN"/>
    <property type="match status" value="1"/>
</dbReference>
<sequence length="699" mass="79873">MEDIHRFRYSPLKYNEIRLFKLDLNEADAPLSGSIITFRLPRWDDSSLKNIAGQFISSDAWHNSVLMDRDGSGGYDVLSYVWGDADRIYPLTLSATGKVYTKNRLGIDDNVMGHGTMRIRHNLYTLLHQLRRTKYDRCIWIDSICIDQDNQPEKGAQIPLMRSIYKEAKNVIVWLGEATQAEEGALTILPAISAKLKKQRLDDLDLDPEQPETFNAIGLPEPAHPVWPAIGSIMTRPWFRRLWTLQEVVLQEKERIVVLCGERQITWEAFADFGHAASNGYRQRIINWTITGNQLIEPAEANGYTSIRMITDCRNLFQQSLKTILGGGVPLRHLLLASRQREATNPVDMIFGILGMAAYGLGKVLDLNISMSPIEVYVTFARHYLRNEVSECLLNHVASRDRLPGLPSWCPNFGSPEQNCSLGSLWWDDTLIEETPHSRRYYASHKQGVNLPTHQYILAPIRNSLRRREPSQGLNDTPDPRQLSLLPNPHQIHAAGVTIDIITQIVPYNSGIHTFATSVDSIRQTLEWETLCRSLAIHTLGASDDAVPEAYWRTLIANQTYGTIGEENVLWDTYEKINMLPYYHKWIAYMNDSLQQNQPLFFLGGTELGAFWFCLQTLRILKQRCFFATRDGRIGIGPRTIEVGDKVAVFFYCPTPYILRRKEADYQFVGETYVHGLMYNEGIDMLKRGELDEQMYVLG</sequence>
<keyword evidence="3" id="KW-1185">Reference proteome</keyword>
<dbReference type="EMBL" id="KE721086">
    <property type="protein sequence ID" value="ERF72514.1"/>
    <property type="molecule type" value="Genomic_DNA"/>
</dbReference>
<dbReference type="eggNOG" id="ENOG502T943">
    <property type="taxonomic scope" value="Eukaryota"/>
</dbReference>
<dbReference type="AlphaFoldDB" id="U1HTD0"/>
<feature type="domain" description="Heterokaryon incompatibility" evidence="1">
    <location>
        <begin position="75"/>
        <end position="247"/>
    </location>
</feature>
<dbReference type="RefSeq" id="XP_007801836.1">
    <property type="nucleotide sequence ID" value="XM_007803645.1"/>
</dbReference>
<dbReference type="InterPro" id="IPR010730">
    <property type="entry name" value="HET"/>
</dbReference>
<gene>
    <name evidence="2" type="ORF">EPUS_09292</name>
</gene>
<evidence type="ECO:0000313" key="3">
    <source>
        <dbReference type="Proteomes" id="UP000019373"/>
    </source>
</evidence>
<dbReference type="OrthoDB" id="4135707at2759"/>
<organism evidence="2 3">
    <name type="scientific">Endocarpon pusillum (strain Z07020 / HMAS-L-300199)</name>
    <name type="common">Lichen-forming fungus</name>
    <dbReference type="NCBI Taxonomy" id="1263415"/>
    <lineage>
        <taxon>Eukaryota</taxon>
        <taxon>Fungi</taxon>
        <taxon>Dikarya</taxon>
        <taxon>Ascomycota</taxon>
        <taxon>Pezizomycotina</taxon>
        <taxon>Eurotiomycetes</taxon>
        <taxon>Chaetothyriomycetidae</taxon>
        <taxon>Verrucariales</taxon>
        <taxon>Verrucariaceae</taxon>
        <taxon>Endocarpon</taxon>
    </lineage>
</organism>
<dbReference type="InterPro" id="IPR052895">
    <property type="entry name" value="HetReg/Transcr_Mod"/>
</dbReference>
<dbReference type="Pfam" id="PF26639">
    <property type="entry name" value="Het-6_barrel"/>
    <property type="match status" value="1"/>
</dbReference>